<keyword evidence="4 8" id="KW-0808">Transferase</keyword>
<evidence type="ECO:0000256" key="1">
    <source>
        <dbReference type="ARBA" id="ARBA00006594"/>
    </source>
</evidence>
<dbReference type="PROSITE" id="PS00092">
    <property type="entry name" value="N6_MTASE"/>
    <property type="match status" value="1"/>
</dbReference>
<gene>
    <name evidence="8" type="ORF">HJO_09219</name>
</gene>
<evidence type="ECO:0000313" key="8">
    <source>
        <dbReference type="EMBL" id="KCZ92204.1"/>
    </source>
</evidence>
<evidence type="ECO:0000256" key="6">
    <source>
        <dbReference type="ARBA" id="ARBA00047942"/>
    </source>
</evidence>
<keyword evidence="5" id="KW-0949">S-adenosyl-L-methionine</keyword>
<dbReference type="InterPro" id="IPR029063">
    <property type="entry name" value="SAM-dependent_MTases_sf"/>
</dbReference>
<dbReference type="Gene3D" id="3.40.50.150">
    <property type="entry name" value="Vaccinia Virus protein VP39"/>
    <property type="match status" value="1"/>
</dbReference>
<keyword evidence="3 8" id="KW-0489">Methyltransferase</keyword>
<dbReference type="Pfam" id="PF01555">
    <property type="entry name" value="N6_N4_Mtase"/>
    <property type="match status" value="1"/>
</dbReference>
<evidence type="ECO:0000313" key="9">
    <source>
        <dbReference type="Proteomes" id="UP000025171"/>
    </source>
</evidence>
<dbReference type="STRING" id="1280950.HJO_09219"/>
<dbReference type="PATRIC" id="fig|1280950.3.peg.1845"/>
<dbReference type="Proteomes" id="UP000025171">
    <property type="component" value="Unassembled WGS sequence"/>
</dbReference>
<protein>
    <recommendedName>
        <fullName evidence="2">site-specific DNA-methyltransferase (adenine-specific)</fullName>
        <ecNumber evidence="2">2.1.1.72</ecNumber>
    </recommendedName>
</protein>
<sequence length="581" mass="65619">MPTLDWIGKQAVVNHHREVPYRLVHCDSDLSAGDPDAGNLLVQGDNLEALRALLPYYAGKVKCIYIDPPYNTGNEGWVYNDNVNSPEIKAWLGNVVGKEAEDLSRHDKWLCMMYPRLRLLREFLRDDGVMFASIDANEVAHFEVLLRETFSNFEIISIPIVNNMKGRNDRDYIATCHEYLVLVARHNFVSHGIPLSQKQLKEFKYTDEQGYLFASRDLRKRGGADTRDERPQLWFPIYKSPESDELSLEAQEGWIEIYPMKKDGTEGAWRWGKSRVAKYLSTLIPSYAKANEKWNVSYRVYLDSEREDELFDDDPEDFTEDYDDESGEAIERTTKPKSFWWGPELSTDNAGKELKSIFDGKKPFEYPKSVSLIQKILSMTGGKDDLIMDSFAGSGTTGHAVLDLNNQDGGSRRFILVEMDQAISEEVTAERMRRVINGFDKNGNAATPVEGLGSGFRFCRLGVPLFDEFGDVAREVTFPDLAAHIFFSETGVPIPHRAQSDFLGVFQDRAVYLLFDAAHAETPREAAGNVLTPDRLDALPPVPEAFDGTRVIYAEGCTVSAARLKRAGAVFKQIPYQIDGV</sequence>
<dbReference type="EC" id="2.1.1.72" evidence="2"/>
<evidence type="ECO:0000259" key="7">
    <source>
        <dbReference type="Pfam" id="PF01555"/>
    </source>
</evidence>
<dbReference type="GO" id="GO:0009007">
    <property type="term" value="F:site-specific DNA-methyltransferase (adenine-specific) activity"/>
    <property type="evidence" value="ECO:0007669"/>
    <property type="project" value="UniProtKB-EC"/>
</dbReference>
<dbReference type="EMBL" id="ARYK01000004">
    <property type="protein sequence ID" value="KCZ92204.1"/>
    <property type="molecule type" value="Genomic_DNA"/>
</dbReference>
<evidence type="ECO:0000256" key="4">
    <source>
        <dbReference type="ARBA" id="ARBA00022679"/>
    </source>
</evidence>
<dbReference type="SUPFAM" id="SSF53335">
    <property type="entry name" value="S-adenosyl-L-methionine-dependent methyltransferases"/>
    <property type="match status" value="1"/>
</dbReference>
<dbReference type="eggNOG" id="COG2189">
    <property type="taxonomic scope" value="Bacteria"/>
</dbReference>
<dbReference type="OrthoDB" id="9816043at2"/>
<dbReference type="GO" id="GO:0008170">
    <property type="term" value="F:N-methyltransferase activity"/>
    <property type="evidence" value="ECO:0007669"/>
    <property type="project" value="InterPro"/>
</dbReference>
<reference evidence="8 9" key="1">
    <citation type="journal article" date="2014" name="Antonie Van Leeuwenhoek">
        <title>Hyphomonas beringensis sp. nov. and Hyphomonas chukchiensis sp. nov., isolated from surface seawater of the Bering Sea and Chukchi Sea.</title>
        <authorList>
            <person name="Li C."/>
            <person name="Lai Q."/>
            <person name="Li G."/>
            <person name="Dong C."/>
            <person name="Wang J."/>
            <person name="Liao Y."/>
            <person name="Shao Z."/>
        </authorList>
    </citation>
    <scope>NUCLEOTIDE SEQUENCE [LARGE SCALE GENOMIC DNA]</scope>
    <source>
        <strain evidence="8 9">MHS-2</strain>
    </source>
</reference>
<proteinExistence type="inferred from homology"/>
<evidence type="ECO:0000256" key="3">
    <source>
        <dbReference type="ARBA" id="ARBA00022603"/>
    </source>
</evidence>
<dbReference type="InterPro" id="IPR002941">
    <property type="entry name" value="DNA_methylase_N4/N6"/>
</dbReference>
<name>A0A059FNI1_9PROT</name>
<dbReference type="AlphaFoldDB" id="A0A059FNI1"/>
<organism evidence="8 9">
    <name type="scientific">Hyphomonas johnsonii MHS-2</name>
    <dbReference type="NCBI Taxonomy" id="1280950"/>
    <lineage>
        <taxon>Bacteria</taxon>
        <taxon>Pseudomonadati</taxon>
        <taxon>Pseudomonadota</taxon>
        <taxon>Alphaproteobacteria</taxon>
        <taxon>Hyphomonadales</taxon>
        <taxon>Hyphomonadaceae</taxon>
        <taxon>Hyphomonas</taxon>
    </lineage>
</organism>
<accession>A0A059FNI1</accession>
<comment type="similarity">
    <text evidence="1">Belongs to the N(4)/N(6)-methyltransferase family.</text>
</comment>
<dbReference type="InterPro" id="IPR002052">
    <property type="entry name" value="DNA_methylase_N6_adenine_CS"/>
</dbReference>
<dbReference type="PRINTS" id="PR00506">
    <property type="entry name" value="D21N6MTFRASE"/>
</dbReference>
<dbReference type="GO" id="GO:0003677">
    <property type="term" value="F:DNA binding"/>
    <property type="evidence" value="ECO:0007669"/>
    <property type="project" value="InterPro"/>
</dbReference>
<evidence type="ECO:0000256" key="2">
    <source>
        <dbReference type="ARBA" id="ARBA00011900"/>
    </source>
</evidence>
<dbReference type="InterPro" id="IPR002295">
    <property type="entry name" value="N4/N6-MTase_EcoPI_Mod-like"/>
</dbReference>
<dbReference type="GO" id="GO:0032259">
    <property type="term" value="P:methylation"/>
    <property type="evidence" value="ECO:0007669"/>
    <property type="project" value="UniProtKB-KW"/>
</dbReference>
<keyword evidence="9" id="KW-1185">Reference proteome</keyword>
<feature type="domain" description="DNA methylase N-4/N-6" evidence="7">
    <location>
        <begin position="61"/>
        <end position="425"/>
    </location>
</feature>
<comment type="catalytic activity">
    <reaction evidence="6">
        <text>a 2'-deoxyadenosine in DNA + S-adenosyl-L-methionine = an N(6)-methyl-2'-deoxyadenosine in DNA + S-adenosyl-L-homocysteine + H(+)</text>
        <dbReference type="Rhea" id="RHEA:15197"/>
        <dbReference type="Rhea" id="RHEA-COMP:12418"/>
        <dbReference type="Rhea" id="RHEA-COMP:12419"/>
        <dbReference type="ChEBI" id="CHEBI:15378"/>
        <dbReference type="ChEBI" id="CHEBI:57856"/>
        <dbReference type="ChEBI" id="CHEBI:59789"/>
        <dbReference type="ChEBI" id="CHEBI:90615"/>
        <dbReference type="ChEBI" id="CHEBI:90616"/>
        <dbReference type="EC" id="2.1.1.72"/>
    </reaction>
</comment>
<evidence type="ECO:0000256" key="5">
    <source>
        <dbReference type="ARBA" id="ARBA00022691"/>
    </source>
</evidence>
<comment type="caution">
    <text evidence="8">The sequence shown here is derived from an EMBL/GenBank/DDBJ whole genome shotgun (WGS) entry which is preliminary data.</text>
</comment>